<proteinExistence type="predicted"/>
<evidence type="ECO:0000313" key="1">
    <source>
        <dbReference type="Proteomes" id="UP000887565"/>
    </source>
</evidence>
<dbReference type="Proteomes" id="UP000887565">
    <property type="component" value="Unplaced"/>
</dbReference>
<protein>
    <submittedName>
        <fullName evidence="2">Uncharacterized protein</fullName>
    </submittedName>
</protein>
<reference evidence="2" key="1">
    <citation type="submission" date="2022-11" db="UniProtKB">
        <authorList>
            <consortium name="WormBaseParasite"/>
        </authorList>
    </citation>
    <scope>IDENTIFICATION</scope>
</reference>
<sequence length="310" mass="34819">MFIHPSIQYAFESCTDDNAKPFGNCTVRQRDGAIGSESVNTVILKDGYLDMGLQNGCPFVNDSCRSGFSFYGWLKVFDYPKSCDAFAIYVSSGQFNIHILGNGHLAAYVWMANDTEWYVESLQPILLNIFYPIVLQFHYFGSKNGSLQLIMQDQLSGVSNCSQFRTYKPPKQNLLFGGDGVSIDHSAYVKLDRSRVSNPVSSIRNAMAELIDPPARQSACSKKPHSILTRSFQCFWVQDKVSNWSTSYSLCNSTVYDDGYPYGRLARFPDDNETIWQSVAKNLPSGKSFWLGGGKQLHWMNEDMQVVGNA</sequence>
<keyword evidence="1" id="KW-1185">Reference proteome</keyword>
<organism evidence="1 2">
    <name type="scientific">Romanomermis culicivorax</name>
    <name type="common">Nematode worm</name>
    <dbReference type="NCBI Taxonomy" id="13658"/>
    <lineage>
        <taxon>Eukaryota</taxon>
        <taxon>Metazoa</taxon>
        <taxon>Ecdysozoa</taxon>
        <taxon>Nematoda</taxon>
        <taxon>Enoplea</taxon>
        <taxon>Dorylaimia</taxon>
        <taxon>Mermithida</taxon>
        <taxon>Mermithoidea</taxon>
        <taxon>Mermithidae</taxon>
        <taxon>Romanomermis</taxon>
    </lineage>
</organism>
<dbReference type="AlphaFoldDB" id="A0A915KLB9"/>
<name>A0A915KLB9_ROMCU</name>
<dbReference type="WBParaSite" id="nRc.2.0.1.t39228-RA">
    <property type="protein sequence ID" value="nRc.2.0.1.t39228-RA"/>
    <property type="gene ID" value="nRc.2.0.1.g39228"/>
</dbReference>
<evidence type="ECO:0000313" key="2">
    <source>
        <dbReference type="WBParaSite" id="nRc.2.0.1.t39228-RA"/>
    </source>
</evidence>
<accession>A0A915KLB9</accession>